<evidence type="ECO:0000259" key="8">
    <source>
        <dbReference type="Pfam" id="PF01593"/>
    </source>
</evidence>
<keyword evidence="5" id="KW-0274">FAD</keyword>
<comment type="similarity">
    <text evidence="2 7">Belongs to the carotenoid/retinoid oxidoreductase family.</text>
</comment>
<dbReference type="HOGENOM" id="CLU_019722_2_1_10"/>
<dbReference type="PANTHER" id="PTHR43734:SF3">
    <property type="entry name" value="B-CAROTENE KETOLASE"/>
    <property type="match status" value="1"/>
</dbReference>
<evidence type="ECO:0000256" key="7">
    <source>
        <dbReference type="RuleBase" id="RU362075"/>
    </source>
</evidence>
<dbReference type="EC" id="1.14.99.-" evidence="9"/>
<dbReference type="InterPro" id="IPR014105">
    <property type="entry name" value="Carotenoid/retinoid_OxRdtase"/>
</dbReference>
<gene>
    <name evidence="9" type="primary">crtI</name>
    <name evidence="9" type="ordered locus">SRM_02276</name>
</gene>
<dbReference type="Gene3D" id="3.50.50.60">
    <property type="entry name" value="FAD/NAD(P)-binding domain"/>
    <property type="match status" value="2"/>
</dbReference>
<dbReference type="GO" id="GO:0016117">
    <property type="term" value="P:carotenoid biosynthetic process"/>
    <property type="evidence" value="ECO:0007669"/>
    <property type="project" value="UniProtKB-KW"/>
</dbReference>
<keyword evidence="4 7" id="KW-0125">Carotenoid biosynthesis</keyword>
<keyword evidence="6 7" id="KW-0560">Oxidoreductase</keyword>
<dbReference type="Pfam" id="PF01593">
    <property type="entry name" value="Amino_oxidase"/>
    <property type="match status" value="1"/>
</dbReference>
<dbReference type="FunFam" id="3.50.50.60:FF:000378">
    <property type="entry name" value="Phytoene desaturase"/>
    <property type="match status" value="1"/>
</dbReference>
<dbReference type="PATRIC" id="fig|761659.10.peg.2480"/>
<evidence type="ECO:0000256" key="2">
    <source>
        <dbReference type="ARBA" id="ARBA00006046"/>
    </source>
</evidence>
<dbReference type="Proteomes" id="UP000000933">
    <property type="component" value="Chromosome"/>
</dbReference>
<evidence type="ECO:0000256" key="4">
    <source>
        <dbReference type="ARBA" id="ARBA00022746"/>
    </source>
</evidence>
<evidence type="ECO:0000256" key="5">
    <source>
        <dbReference type="ARBA" id="ARBA00022827"/>
    </source>
</evidence>
<protein>
    <submittedName>
        <fullName evidence="9">Phytoene dehydrogenase</fullName>
        <ecNumber evidence="9">1.14.99.-</ecNumber>
    </submittedName>
</protein>
<evidence type="ECO:0000256" key="3">
    <source>
        <dbReference type="ARBA" id="ARBA00022630"/>
    </source>
</evidence>
<name>D5HAZ2_SALRM</name>
<dbReference type="GO" id="GO:0016491">
    <property type="term" value="F:oxidoreductase activity"/>
    <property type="evidence" value="ECO:0007669"/>
    <property type="project" value="UniProtKB-KW"/>
</dbReference>
<evidence type="ECO:0000313" key="9">
    <source>
        <dbReference type="EMBL" id="CBH25197.1"/>
    </source>
</evidence>
<dbReference type="PANTHER" id="PTHR43734">
    <property type="entry name" value="PHYTOENE DESATURASE"/>
    <property type="match status" value="1"/>
</dbReference>
<proteinExistence type="inferred from homology"/>
<dbReference type="AlphaFoldDB" id="D5HAZ2"/>
<dbReference type="KEGG" id="srm:SRM_02276"/>
<organism evidence="9 10">
    <name type="scientific">Salinibacter ruber (strain M8)</name>
    <dbReference type="NCBI Taxonomy" id="761659"/>
    <lineage>
        <taxon>Bacteria</taxon>
        <taxon>Pseudomonadati</taxon>
        <taxon>Rhodothermota</taxon>
        <taxon>Rhodothermia</taxon>
        <taxon>Rhodothermales</taxon>
        <taxon>Salinibacteraceae</taxon>
        <taxon>Salinibacter</taxon>
    </lineage>
</organism>
<sequence length="553" mass="61686">MAPFCPSVLSSPRQSRRMSWLTRLAHRDDATLNTRTEPAPAGPDAPHAVVVGAGMGGLASAVRLRARGFRVTLLDRLDQPGGRARVFEQDGFTFDAGPTVITAPFLFEELWSLCGRDLEDDVELVPVDPFYRIRFDDGTAFNYTGDTDEMVEEIRRFAPEDVDGYRRFLEKSEEIFEVGFEELGHVPFDNVTDMLRIVPAMMKLESHRTVHSLVSKYISHPKIRKVLSFHPLLVGGNPFSTTSIYTLIAHLERKWGVWYAMGGTGSLVQGLSDLLADLDVTQRYGAEVDQILVEDETASGVRLSSGEGIPADLVVSNADVGWTYRHLVAPEHRDTWTDRKVEDMDYSMSLFVWYFGTDRTYEDVEHHSILLGPRYKGLLDDIFDHKELADDFSLYLHRPTKTDPSMAPDGHDAFYVLSPVPHLESGVDWRQQAEPYRQAVEEYLADTVLPDLGEHLVTSRMLTPREFKTDYKSLKGAAFSVEPKLTQSAWFRPHNQSEDVDHLYFAGAGTHPGAGLPGVLSSARVLDTIVPAPDAFDVSVPQNGAGAHPEPVA</sequence>
<dbReference type="InterPro" id="IPR002937">
    <property type="entry name" value="Amino_oxidase"/>
</dbReference>
<reference evidence="9 10" key="1">
    <citation type="journal article" date="2010" name="ISME J.">
        <title>Fine-scale evolution: genomic, phenotypic and ecological differentiation in two coexisting Salinibacter ruber strains.</title>
        <authorList>
            <person name="Pena A."/>
            <person name="Teeling H."/>
            <person name="Huerta-Cepas J."/>
            <person name="Santos F."/>
            <person name="Yarza P."/>
            <person name="Brito-Echeverria J."/>
            <person name="Lucio M."/>
            <person name="Schmitt-Kopplin P."/>
            <person name="Meseguer I."/>
            <person name="Schenowitz C."/>
            <person name="Dossat C."/>
            <person name="Barbe V."/>
            <person name="Dopazo J."/>
            <person name="Rossello-Mora R."/>
            <person name="Schuler M."/>
            <person name="Glockner F.O."/>
            <person name="Amann R."/>
            <person name="Gabaldon T."/>
            <person name="Anton J."/>
        </authorList>
    </citation>
    <scope>NUCLEOTIDE SEQUENCE [LARGE SCALE GENOMIC DNA]</scope>
    <source>
        <strain evidence="9 10">M8</strain>
    </source>
</reference>
<dbReference type="EMBL" id="FP565814">
    <property type="protein sequence ID" value="CBH25197.1"/>
    <property type="molecule type" value="Genomic_DNA"/>
</dbReference>
<reference evidence="10" key="2">
    <citation type="submission" date="2010-04" db="EMBL/GenBank/DDBJ databases">
        <title>Genome sequence of Salinibacter ruber M8.</title>
        <authorList>
            <consortium name="Genoscope"/>
        </authorList>
    </citation>
    <scope>NUCLEOTIDE SEQUENCE [LARGE SCALE GENOMIC DNA]</scope>
    <source>
        <strain evidence="10">M8</strain>
    </source>
</reference>
<evidence type="ECO:0000256" key="6">
    <source>
        <dbReference type="ARBA" id="ARBA00023002"/>
    </source>
</evidence>
<evidence type="ECO:0000313" key="10">
    <source>
        <dbReference type="Proteomes" id="UP000000933"/>
    </source>
</evidence>
<keyword evidence="3" id="KW-0285">Flavoprotein</keyword>
<dbReference type="SUPFAM" id="SSF51905">
    <property type="entry name" value="FAD/NAD(P)-binding domain"/>
    <property type="match status" value="1"/>
</dbReference>
<accession>D5HAZ2</accession>
<feature type="domain" description="Amine oxidase" evidence="8">
    <location>
        <begin position="55"/>
        <end position="524"/>
    </location>
</feature>
<dbReference type="NCBIfam" id="TIGR02734">
    <property type="entry name" value="crtI_fam"/>
    <property type="match status" value="1"/>
</dbReference>
<evidence type="ECO:0000256" key="1">
    <source>
        <dbReference type="ARBA" id="ARBA00004829"/>
    </source>
</evidence>
<dbReference type="InterPro" id="IPR036188">
    <property type="entry name" value="FAD/NAD-bd_sf"/>
</dbReference>
<comment type="pathway">
    <text evidence="1 7">Carotenoid biosynthesis.</text>
</comment>